<dbReference type="AlphaFoldDB" id="A0A9D4F5Y5"/>
<dbReference type="SUPFAM" id="SSF75011">
    <property type="entry name" value="3-carboxy-cis,cis-mucoante lactonizing enzyme"/>
    <property type="match status" value="1"/>
</dbReference>
<comment type="caution">
    <text evidence="1">The sequence shown here is derived from an EMBL/GenBank/DDBJ whole genome shotgun (WGS) entry which is preliminary data.</text>
</comment>
<gene>
    <name evidence="1" type="ORF">DPMN_146501</name>
</gene>
<dbReference type="InterPro" id="IPR015943">
    <property type="entry name" value="WD40/YVTN_repeat-like_dom_sf"/>
</dbReference>
<protein>
    <submittedName>
        <fullName evidence="1">Uncharacterized protein</fullName>
    </submittedName>
</protein>
<accession>A0A9D4F5Y5</accession>
<sequence>MSPDGKMIYVTNLINGMLRTLTRDGTVTATFQDPAFKHDWITDNIHVAATGQVFVFGDNSISQVDTVGKTILNTISGNIANPASVYYNEVTRKLIVGFWDHDNINEFKTKTVPTF</sequence>
<keyword evidence="2" id="KW-1185">Reference proteome</keyword>
<evidence type="ECO:0000313" key="2">
    <source>
        <dbReference type="Proteomes" id="UP000828390"/>
    </source>
</evidence>
<name>A0A9D4F5Y5_DREPO</name>
<dbReference type="Gene3D" id="2.130.10.10">
    <property type="entry name" value="YVTN repeat-like/Quinoprotein amine dehydrogenase"/>
    <property type="match status" value="1"/>
</dbReference>
<evidence type="ECO:0000313" key="1">
    <source>
        <dbReference type="EMBL" id="KAH3792999.1"/>
    </source>
</evidence>
<reference evidence="1" key="1">
    <citation type="journal article" date="2019" name="bioRxiv">
        <title>The Genome of the Zebra Mussel, Dreissena polymorpha: A Resource for Invasive Species Research.</title>
        <authorList>
            <person name="McCartney M.A."/>
            <person name="Auch B."/>
            <person name="Kono T."/>
            <person name="Mallez S."/>
            <person name="Zhang Y."/>
            <person name="Obille A."/>
            <person name="Becker A."/>
            <person name="Abrahante J.E."/>
            <person name="Garbe J."/>
            <person name="Badalamenti J.P."/>
            <person name="Herman A."/>
            <person name="Mangelson H."/>
            <person name="Liachko I."/>
            <person name="Sullivan S."/>
            <person name="Sone E.D."/>
            <person name="Koren S."/>
            <person name="Silverstein K.A.T."/>
            <person name="Beckman K.B."/>
            <person name="Gohl D.M."/>
        </authorList>
    </citation>
    <scope>NUCLEOTIDE SEQUENCE</scope>
    <source>
        <strain evidence="1">Duluth1</strain>
        <tissue evidence="1">Whole animal</tissue>
    </source>
</reference>
<dbReference type="EMBL" id="JAIWYP010000007">
    <property type="protein sequence ID" value="KAH3792999.1"/>
    <property type="molecule type" value="Genomic_DNA"/>
</dbReference>
<organism evidence="1 2">
    <name type="scientific">Dreissena polymorpha</name>
    <name type="common">Zebra mussel</name>
    <name type="synonym">Mytilus polymorpha</name>
    <dbReference type="NCBI Taxonomy" id="45954"/>
    <lineage>
        <taxon>Eukaryota</taxon>
        <taxon>Metazoa</taxon>
        <taxon>Spiralia</taxon>
        <taxon>Lophotrochozoa</taxon>
        <taxon>Mollusca</taxon>
        <taxon>Bivalvia</taxon>
        <taxon>Autobranchia</taxon>
        <taxon>Heteroconchia</taxon>
        <taxon>Euheterodonta</taxon>
        <taxon>Imparidentia</taxon>
        <taxon>Neoheterodontei</taxon>
        <taxon>Myida</taxon>
        <taxon>Dreissenoidea</taxon>
        <taxon>Dreissenidae</taxon>
        <taxon>Dreissena</taxon>
    </lineage>
</organism>
<proteinExistence type="predicted"/>
<dbReference type="Proteomes" id="UP000828390">
    <property type="component" value="Unassembled WGS sequence"/>
</dbReference>
<reference evidence="1" key="2">
    <citation type="submission" date="2020-11" db="EMBL/GenBank/DDBJ databases">
        <authorList>
            <person name="McCartney M.A."/>
            <person name="Auch B."/>
            <person name="Kono T."/>
            <person name="Mallez S."/>
            <person name="Becker A."/>
            <person name="Gohl D.M."/>
            <person name="Silverstein K.A.T."/>
            <person name="Koren S."/>
            <person name="Bechman K.B."/>
            <person name="Herman A."/>
            <person name="Abrahante J.E."/>
            <person name="Garbe J."/>
        </authorList>
    </citation>
    <scope>NUCLEOTIDE SEQUENCE</scope>
    <source>
        <strain evidence="1">Duluth1</strain>
        <tissue evidence="1">Whole animal</tissue>
    </source>
</reference>